<evidence type="ECO:0000313" key="2">
    <source>
        <dbReference type="Proteomes" id="UP001248067"/>
    </source>
</evidence>
<dbReference type="RefSeq" id="WP_131929114.1">
    <property type="nucleotide sequence ID" value="NZ_VJSW01000062.1"/>
</dbReference>
<name>A0ABU2EF29_9BURK</name>
<dbReference type="EMBL" id="VJSY01000092">
    <property type="protein sequence ID" value="MDR8758236.1"/>
    <property type="molecule type" value="Genomic_DNA"/>
</dbReference>
<evidence type="ECO:0000313" key="1">
    <source>
        <dbReference type="EMBL" id="MDR8758236.1"/>
    </source>
</evidence>
<keyword evidence="2" id="KW-1185">Reference proteome</keyword>
<accession>A0ABU2EF29</accession>
<gene>
    <name evidence="1" type="ORF">FEQ00_06699</name>
</gene>
<sequence>MSDSSETDTSQPIQRPWGRGLYYSCLRFLRVVLWRQGSTSNDVVDSLAAELSSVAEGHAEWAIEQRGDWEIVSRAIDYMAATHDGPWQGRAWFENTLRVLVELAVPNTGLDESSAAFLNDIQRGVNQSFQSAPVAKSELRVTDEVAAMVGTLTDAGCEYGLVSDLLDLCEEVFHGEVMSDADRFTLLVAATAAPFVRQERKARKIDTGDA</sequence>
<protein>
    <submittedName>
        <fullName evidence="1">Uncharacterized protein</fullName>
    </submittedName>
</protein>
<reference evidence="1 2" key="1">
    <citation type="submission" date="2019-06" db="EMBL/GenBank/DDBJ databases">
        <title>Evolution of Burkholderia multivorans in the lungs of Cystic Fibrosis patients.</title>
        <authorList>
            <person name="Moreira L.M."/>
        </authorList>
    </citation>
    <scope>NUCLEOTIDE SEQUENCE [LARGE SCALE GENOMIC DNA]</scope>
    <source>
        <strain evidence="1 2">VC13239</strain>
    </source>
</reference>
<comment type="caution">
    <text evidence="1">The sequence shown here is derived from an EMBL/GenBank/DDBJ whole genome shotgun (WGS) entry which is preliminary data.</text>
</comment>
<proteinExistence type="predicted"/>
<dbReference type="Proteomes" id="UP001248067">
    <property type="component" value="Unassembled WGS sequence"/>
</dbReference>
<organism evidence="1 2">
    <name type="scientific">Burkholderia pseudomultivorans</name>
    <dbReference type="NCBI Taxonomy" id="1207504"/>
    <lineage>
        <taxon>Bacteria</taxon>
        <taxon>Pseudomonadati</taxon>
        <taxon>Pseudomonadota</taxon>
        <taxon>Betaproteobacteria</taxon>
        <taxon>Burkholderiales</taxon>
        <taxon>Burkholderiaceae</taxon>
        <taxon>Burkholderia</taxon>
        <taxon>Burkholderia cepacia complex</taxon>
    </lineage>
</organism>